<protein>
    <submittedName>
        <fullName evidence="3">Transposable element P transposase</fullName>
    </submittedName>
</protein>
<evidence type="ECO:0000313" key="3">
    <source>
        <dbReference type="EMBL" id="ODM92117.1"/>
    </source>
</evidence>
<dbReference type="Pfam" id="PF21789">
    <property type="entry name" value="TNP-like_RNaseH_C"/>
    <property type="match status" value="1"/>
</dbReference>
<dbReference type="InterPro" id="IPR048366">
    <property type="entry name" value="TNP-like_GBD"/>
</dbReference>
<sequence>MPVFYGLHIFSNSTAVGLKTYRDIACNPLFKNSEPTEKFTKIMNDLFDSCNARAPPLGIRPNDKKYTIISEFLSSMNATDTFASPQTLVSLQVSLSSTLNLVDYLCSTVGYDYALTGKFNQDPLEKFFGLVRSSGGEDCHPTVTSFSHIFRLLSVYFPTSRAIKGNVSVDEDYSIVSTSCLETLKELKIVAKSQKQKADEEFEESILGKLYRNKDFDAGIDVNLQISTDHSYISPPIDRCIVYNFAGFLAYKAKTFTTCESCIATLIESKPTSSYMLLTSLKDFGGLKHPSEALFRLVFEKLEPVLQHTLSS</sequence>
<dbReference type="PANTHER" id="PTHR47577">
    <property type="entry name" value="THAP DOMAIN-CONTAINING PROTEIN 6"/>
    <property type="match status" value="1"/>
</dbReference>
<evidence type="ECO:0000313" key="4">
    <source>
        <dbReference type="Proteomes" id="UP000094527"/>
    </source>
</evidence>
<dbReference type="EMBL" id="LJIJ01001325">
    <property type="protein sequence ID" value="ODM92117.1"/>
    <property type="molecule type" value="Genomic_DNA"/>
</dbReference>
<dbReference type="OMA" id="TECAYAT"/>
<comment type="caution">
    <text evidence="3">The sequence shown here is derived from an EMBL/GenBank/DDBJ whole genome shotgun (WGS) entry which is preliminary data.</text>
</comment>
<dbReference type="Proteomes" id="UP000094527">
    <property type="component" value="Unassembled WGS sequence"/>
</dbReference>
<name>A0A1D2MGI6_ORCCI</name>
<feature type="domain" description="Transposable element P transposase-like RNase H C-terminal" evidence="2">
    <location>
        <begin position="118"/>
        <end position="151"/>
    </location>
</feature>
<dbReference type="AlphaFoldDB" id="A0A1D2MGI6"/>
<dbReference type="STRING" id="48709.A0A1D2MGI6"/>
<evidence type="ECO:0000259" key="1">
    <source>
        <dbReference type="Pfam" id="PF21788"/>
    </source>
</evidence>
<reference evidence="3 4" key="1">
    <citation type="journal article" date="2016" name="Genome Biol. Evol.">
        <title>Gene Family Evolution Reflects Adaptation to Soil Environmental Stressors in the Genome of the Collembolan Orchesella cincta.</title>
        <authorList>
            <person name="Faddeeva-Vakhrusheva A."/>
            <person name="Derks M.F."/>
            <person name="Anvar S.Y."/>
            <person name="Agamennone V."/>
            <person name="Suring W."/>
            <person name="Smit S."/>
            <person name="van Straalen N.M."/>
            <person name="Roelofs D."/>
        </authorList>
    </citation>
    <scope>NUCLEOTIDE SEQUENCE [LARGE SCALE GENOMIC DNA]</scope>
    <source>
        <tissue evidence="3">Mixed pool</tissue>
    </source>
</reference>
<feature type="domain" description="Transposable element P transposase-like GTP-binding insertion" evidence="1">
    <location>
        <begin position="3"/>
        <end position="55"/>
    </location>
</feature>
<accession>A0A1D2MGI6</accession>
<gene>
    <name evidence="3" type="ORF">Ocin01_14565</name>
</gene>
<dbReference type="PANTHER" id="PTHR47577:SF2">
    <property type="entry name" value="THAP DOMAIN CONTAINING 9"/>
    <property type="match status" value="1"/>
</dbReference>
<keyword evidence="4" id="KW-1185">Reference proteome</keyword>
<proteinExistence type="predicted"/>
<organism evidence="3 4">
    <name type="scientific">Orchesella cincta</name>
    <name type="common">Springtail</name>
    <name type="synonym">Podura cincta</name>
    <dbReference type="NCBI Taxonomy" id="48709"/>
    <lineage>
        <taxon>Eukaryota</taxon>
        <taxon>Metazoa</taxon>
        <taxon>Ecdysozoa</taxon>
        <taxon>Arthropoda</taxon>
        <taxon>Hexapoda</taxon>
        <taxon>Collembola</taxon>
        <taxon>Entomobryomorpha</taxon>
        <taxon>Entomobryoidea</taxon>
        <taxon>Orchesellidae</taxon>
        <taxon>Orchesellinae</taxon>
        <taxon>Orchesella</taxon>
    </lineage>
</organism>
<dbReference type="Pfam" id="PF21788">
    <property type="entry name" value="TNP-like_GBD"/>
    <property type="match status" value="1"/>
</dbReference>
<dbReference type="InterPro" id="IPR048367">
    <property type="entry name" value="TNP-like_RNaseH_C"/>
</dbReference>
<dbReference type="OrthoDB" id="8948150at2759"/>
<evidence type="ECO:0000259" key="2">
    <source>
        <dbReference type="Pfam" id="PF21789"/>
    </source>
</evidence>